<reference evidence="7 8" key="1">
    <citation type="submission" date="2024-06" db="EMBL/GenBank/DDBJ databases">
        <title>Sorghum-associated microbial communities from plants grown in Nebraska, USA.</title>
        <authorList>
            <person name="Schachtman D."/>
        </authorList>
    </citation>
    <scope>NUCLEOTIDE SEQUENCE [LARGE SCALE GENOMIC DNA]</scope>
    <source>
        <strain evidence="7 8">3207</strain>
    </source>
</reference>
<dbReference type="SUPFAM" id="SSF53474">
    <property type="entry name" value="alpha/beta-Hydrolases"/>
    <property type="match status" value="1"/>
</dbReference>
<keyword evidence="2" id="KW-0645">Protease</keyword>
<proteinExistence type="inferred from homology"/>
<keyword evidence="4" id="KW-0720">Serine protease</keyword>
<dbReference type="Proteomes" id="UP001549321">
    <property type="component" value="Unassembled WGS sequence"/>
</dbReference>
<gene>
    <name evidence="7" type="ORF">ABIE08_000207</name>
</gene>
<dbReference type="RefSeq" id="WP_354548074.1">
    <property type="nucleotide sequence ID" value="NZ_JBEPSM010000001.1"/>
</dbReference>
<sequence length="696" mass="76271">MNPPLAAKKPVTSAVHGVAISDDYAWLRADNWQEVMRDPSVLAPDIRAYLEQENAYTASQMEDTAGLQAELFAEMRARIKEDDSSVPSPDGDFAYAMRFTEGAEQPLVVRTARDGSGPETILLDGNQMASGRAYFRLGSADHSPNHKRLAFAYDDKGSEYYTLHVRDIESGADLSDAIEATTGGGVWAADSNTLFYTVLDDNHRPCRIYRHIVGTPQSEDVLVFEEKDPGFFLGVGQTQSSRYILIDSHDHETSEVHLLDAEDPTGAHRLVAERVTAEEYSVDHNGDTLYILTNAGGAEDYKIVTAPVASPGRENWVDLVPHNPGTLILGMTVYQDYMVRLERAGGLPRIVVRALASGEEHAIAFDEEAYSLGMGDGYEFDTSILRFTYSSMTTPSRVYDYDMATRERTLRKEEEIPSGHNPADYVTRRVFAKAADGETVPVSLLYHKNTPLDGSAPCLLYGYGAYGITIPASFSISRLSLVDRGFVYAIAHIRGGKDKGFRWYADGRREKKMNTFTDFITAGEYLAQQGFTARGKIVAWGGSAGGMLMGAVANMQPDLFGGIIAEVPFVDVLNTMLDDTLPLTPPEWPEWGNPIESAEDFAVIAAYSPYDNVGAHAYPPILAIGGLTDPRVTYWEPAKWVARLRETKAGDDLLLLKTNMDAGHGGASGRFDRLKETAFSTAFAIKVVASKIIGNG</sequence>
<dbReference type="PANTHER" id="PTHR11757">
    <property type="entry name" value="PROTEASE FAMILY S9A OLIGOPEPTIDASE"/>
    <property type="match status" value="1"/>
</dbReference>
<dbReference type="InterPro" id="IPR001375">
    <property type="entry name" value="Peptidase_S9_cat"/>
</dbReference>
<protein>
    <submittedName>
        <fullName evidence="7">Oligopeptidase B</fullName>
        <ecNumber evidence="7">3.4.21.83</ecNumber>
    </submittedName>
</protein>
<dbReference type="EMBL" id="JBEPSM010000001">
    <property type="protein sequence ID" value="MET4632294.1"/>
    <property type="molecule type" value="Genomic_DNA"/>
</dbReference>
<evidence type="ECO:0000313" key="8">
    <source>
        <dbReference type="Proteomes" id="UP001549321"/>
    </source>
</evidence>
<accession>A0ABV2QTF3</accession>
<dbReference type="PROSITE" id="PS00708">
    <property type="entry name" value="PRO_ENDOPEP_SER"/>
    <property type="match status" value="1"/>
</dbReference>
<keyword evidence="3 7" id="KW-0378">Hydrolase</keyword>
<comment type="similarity">
    <text evidence="1">Belongs to the peptidase S9A family.</text>
</comment>
<dbReference type="InterPro" id="IPR023302">
    <property type="entry name" value="Pept_S9A_N"/>
</dbReference>
<dbReference type="PRINTS" id="PR00862">
    <property type="entry name" value="PROLIGOPTASE"/>
</dbReference>
<evidence type="ECO:0000256" key="3">
    <source>
        <dbReference type="ARBA" id="ARBA00022801"/>
    </source>
</evidence>
<dbReference type="InterPro" id="IPR029058">
    <property type="entry name" value="AB_hydrolase_fold"/>
</dbReference>
<feature type="domain" description="Peptidase S9 prolyl oligopeptidase catalytic" evidence="5">
    <location>
        <begin position="473"/>
        <end position="688"/>
    </location>
</feature>
<evidence type="ECO:0000256" key="4">
    <source>
        <dbReference type="ARBA" id="ARBA00022825"/>
    </source>
</evidence>
<evidence type="ECO:0000313" key="7">
    <source>
        <dbReference type="EMBL" id="MET4632294.1"/>
    </source>
</evidence>
<organism evidence="7 8">
    <name type="scientific">Kaistia defluvii</name>
    <dbReference type="NCBI Taxonomy" id="410841"/>
    <lineage>
        <taxon>Bacteria</taxon>
        <taxon>Pseudomonadati</taxon>
        <taxon>Pseudomonadota</taxon>
        <taxon>Alphaproteobacteria</taxon>
        <taxon>Hyphomicrobiales</taxon>
        <taxon>Kaistiaceae</taxon>
        <taxon>Kaistia</taxon>
    </lineage>
</organism>
<dbReference type="Pfam" id="PF00326">
    <property type="entry name" value="Peptidase_S9"/>
    <property type="match status" value="1"/>
</dbReference>
<dbReference type="Gene3D" id="3.40.50.1820">
    <property type="entry name" value="alpha/beta hydrolase"/>
    <property type="match status" value="1"/>
</dbReference>
<feature type="domain" description="Peptidase S9A N-terminal" evidence="6">
    <location>
        <begin position="3"/>
        <end position="413"/>
    </location>
</feature>
<dbReference type="InterPro" id="IPR002471">
    <property type="entry name" value="Pept_S9_AS"/>
</dbReference>
<dbReference type="InterPro" id="IPR002470">
    <property type="entry name" value="Peptidase_S9A"/>
</dbReference>
<dbReference type="Pfam" id="PF02897">
    <property type="entry name" value="Peptidase_S9_N"/>
    <property type="match status" value="1"/>
</dbReference>
<evidence type="ECO:0000256" key="2">
    <source>
        <dbReference type="ARBA" id="ARBA00022670"/>
    </source>
</evidence>
<dbReference type="SUPFAM" id="SSF50993">
    <property type="entry name" value="Peptidase/esterase 'gauge' domain"/>
    <property type="match status" value="1"/>
</dbReference>
<dbReference type="EC" id="3.4.21.83" evidence="7"/>
<dbReference type="InterPro" id="IPR051543">
    <property type="entry name" value="Serine_Peptidase_S9A"/>
</dbReference>
<evidence type="ECO:0000256" key="1">
    <source>
        <dbReference type="ARBA" id="ARBA00005228"/>
    </source>
</evidence>
<comment type="caution">
    <text evidence="7">The sequence shown here is derived from an EMBL/GenBank/DDBJ whole genome shotgun (WGS) entry which is preliminary data.</text>
</comment>
<evidence type="ECO:0000259" key="5">
    <source>
        <dbReference type="Pfam" id="PF00326"/>
    </source>
</evidence>
<dbReference type="PANTHER" id="PTHR11757:SF19">
    <property type="entry name" value="PROLYL ENDOPEPTIDASE-LIKE"/>
    <property type="match status" value="1"/>
</dbReference>
<dbReference type="GO" id="GO:0004252">
    <property type="term" value="F:serine-type endopeptidase activity"/>
    <property type="evidence" value="ECO:0007669"/>
    <property type="project" value="UniProtKB-EC"/>
</dbReference>
<name>A0ABV2QTF3_9HYPH</name>
<dbReference type="Gene3D" id="2.130.10.120">
    <property type="entry name" value="Prolyl oligopeptidase, N-terminal domain"/>
    <property type="match status" value="1"/>
</dbReference>
<keyword evidence="8" id="KW-1185">Reference proteome</keyword>
<evidence type="ECO:0000259" key="6">
    <source>
        <dbReference type="Pfam" id="PF02897"/>
    </source>
</evidence>